<feature type="domain" description="F-box" evidence="1">
    <location>
        <begin position="1"/>
        <end position="54"/>
    </location>
</feature>
<proteinExistence type="predicted"/>
<comment type="caution">
    <text evidence="2">The sequence shown here is derived from an EMBL/GenBank/DDBJ whole genome shotgun (WGS) entry which is preliminary data.</text>
</comment>
<evidence type="ECO:0000259" key="1">
    <source>
        <dbReference type="PROSITE" id="PS50181"/>
    </source>
</evidence>
<gene>
    <name evidence="2" type="ORF">KHLLAP_LOCUS10299</name>
</gene>
<keyword evidence="3" id="KW-1185">Reference proteome</keyword>
<protein>
    <submittedName>
        <fullName evidence="2">Uu.00g057310.m01.CDS01</fullName>
    </submittedName>
</protein>
<accession>A0AAI8VRQ1</accession>
<sequence length="523" mass="57989">MSLLDLPSELLQQIVKETVPEDFEHVGLTCKTLNAAGAVFLDEYRQRRRRFRHFAFSHQEGTDGESQVDAATGATEGDAGSINWDAATKATGFIIRTTRELVEYIARDPIIGRYIQTADLKNSHSDQLADWDHDAHDHVKIDDQVWDLVRESAYVREAGVDPTDMLFHGCAEGYYQVLLMSLLPNTTALAPGRQWSELMDNGIVNSGSMGRFMEVIVRKANSPASTGASLSKLEFVYPWMGSGYEERGSLSSCTPFLALDSLRGLYAGSVIGRDDGYTGYAFEPGYDTYSAKLETIELFASIIGAVELRELLSRTPSLKHFRFAHETKYHGCGWNWDIGASIAVVQDCVGGTLEDLAVTLMGDGLNNSGTTLTDMTGFRKLKMLELDYVMLVGPAYDKERAEADPADNDNEPPWGPPAMVRLVDLLPESIENVNIYVGPGFFTDEKYIQAARKLFDGLNVKSPCARLPHLKEVRYVPKAEPKHPDIAELLDEVKGTGCTVTEKNRAMPKFASSFCERFGVEFM</sequence>
<reference evidence="2" key="1">
    <citation type="submission" date="2023-10" db="EMBL/GenBank/DDBJ databases">
        <authorList>
            <person name="Hackl T."/>
        </authorList>
    </citation>
    <scope>NUCLEOTIDE SEQUENCE</scope>
</reference>
<dbReference type="AlphaFoldDB" id="A0AAI8VRQ1"/>
<organism evidence="2 3">
    <name type="scientific">Anthostomella pinea</name>
    <dbReference type="NCBI Taxonomy" id="933095"/>
    <lineage>
        <taxon>Eukaryota</taxon>
        <taxon>Fungi</taxon>
        <taxon>Dikarya</taxon>
        <taxon>Ascomycota</taxon>
        <taxon>Pezizomycotina</taxon>
        <taxon>Sordariomycetes</taxon>
        <taxon>Xylariomycetidae</taxon>
        <taxon>Xylariales</taxon>
        <taxon>Xylariaceae</taxon>
        <taxon>Anthostomella</taxon>
    </lineage>
</organism>
<dbReference type="EMBL" id="CAUWAG010000013">
    <property type="protein sequence ID" value="CAJ2509831.1"/>
    <property type="molecule type" value="Genomic_DNA"/>
</dbReference>
<evidence type="ECO:0000313" key="3">
    <source>
        <dbReference type="Proteomes" id="UP001295740"/>
    </source>
</evidence>
<dbReference type="Proteomes" id="UP001295740">
    <property type="component" value="Unassembled WGS sequence"/>
</dbReference>
<dbReference type="InterPro" id="IPR001810">
    <property type="entry name" value="F-box_dom"/>
</dbReference>
<dbReference type="PROSITE" id="PS50181">
    <property type="entry name" value="FBOX"/>
    <property type="match status" value="1"/>
</dbReference>
<evidence type="ECO:0000313" key="2">
    <source>
        <dbReference type="EMBL" id="CAJ2509831.1"/>
    </source>
</evidence>
<name>A0AAI8VRQ1_9PEZI</name>